<gene>
    <name evidence="2" type="ORF">TPA0910_05840</name>
</gene>
<dbReference type="RefSeq" id="WP_236255854.1">
    <property type="nucleotide sequence ID" value="NZ_BNEK01000002.1"/>
</dbReference>
<organism evidence="2 3">
    <name type="scientific">Streptomyces hygroscopicus</name>
    <dbReference type="NCBI Taxonomy" id="1912"/>
    <lineage>
        <taxon>Bacteria</taxon>
        <taxon>Bacillati</taxon>
        <taxon>Actinomycetota</taxon>
        <taxon>Actinomycetes</taxon>
        <taxon>Kitasatosporales</taxon>
        <taxon>Streptomycetaceae</taxon>
        <taxon>Streptomyces</taxon>
        <taxon>Streptomyces violaceusniger group</taxon>
    </lineage>
</organism>
<dbReference type="Proteomes" id="UP001054854">
    <property type="component" value="Unassembled WGS sequence"/>
</dbReference>
<evidence type="ECO:0000313" key="2">
    <source>
        <dbReference type="EMBL" id="GHJ26151.1"/>
    </source>
</evidence>
<keyword evidence="3" id="KW-1185">Reference proteome</keyword>
<accession>A0ABQ3TT59</accession>
<evidence type="ECO:0000313" key="3">
    <source>
        <dbReference type="Proteomes" id="UP001054854"/>
    </source>
</evidence>
<proteinExistence type="predicted"/>
<dbReference type="EMBL" id="BNEK01000002">
    <property type="protein sequence ID" value="GHJ26151.1"/>
    <property type="molecule type" value="Genomic_DNA"/>
</dbReference>
<protein>
    <submittedName>
        <fullName evidence="2">Uncharacterized protein</fullName>
    </submittedName>
</protein>
<evidence type="ECO:0000256" key="1">
    <source>
        <dbReference type="SAM" id="MobiDB-lite"/>
    </source>
</evidence>
<name>A0ABQ3TT59_STRHY</name>
<sequence length="120" mass="12838">MQATRLRLLPWPGPTGQRAYTPDDFPTGRIARLADRVEAEQIATAESVLSLAKGMLDAGLPVEPHECTYLLKRLTECLDDVLRVAESRGGRLPVPDPLEPEAECLEGGAATSSPADGGRS</sequence>
<feature type="region of interest" description="Disordered" evidence="1">
    <location>
        <begin position="89"/>
        <end position="120"/>
    </location>
</feature>
<comment type="caution">
    <text evidence="2">The sequence shown here is derived from an EMBL/GenBank/DDBJ whole genome shotgun (WGS) entry which is preliminary data.</text>
</comment>
<reference evidence="2" key="1">
    <citation type="submission" date="2024-05" db="EMBL/GenBank/DDBJ databases">
        <title>Whole genome shotgun sequence of Streptomyces hygroscopicus NBRC 113678.</title>
        <authorList>
            <person name="Komaki H."/>
            <person name="Tamura T."/>
        </authorList>
    </citation>
    <scope>NUCLEOTIDE SEQUENCE</scope>
    <source>
        <strain evidence="2">N11-34</strain>
    </source>
</reference>